<feature type="non-terminal residue" evidence="3">
    <location>
        <position position="94"/>
    </location>
</feature>
<sequence length="94" mass="11114">DIEKKRKRTRADEVPEGEKKGVIICRYCPQSFTRRNCYQNHLTNHKNISVRERTSLSSIFYSNANEADRNHRTSKTSNYKNETSEINLEHVQQD</sequence>
<dbReference type="PROSITE" id="PS00028">
    <property type="entry name" value="ZINC_FINGER_C2H2_1"/>
    <property type="match status" value="1"/>
</dbReference>
<feature type="domain" description="C2H2-type" evidence="2">
    <location>
        <begin position="25"/>
        <end position="45"/>
    </location>
</feature>
<protein>
    <submittedName>
        <fullName evidence="3">24271_t:CDS:1</fullName>
    </submittedName>
</protein>
<dbReference type="AlphaFoldDB" id="A0A9N9JN58"/>
<evidence type="ECO:0000313" key="3">
    <source>
        <dbReference type="EMBL" id="CAG8788348.1"/>
    </source>
</evidence>
<organism evidence="3 4">
    <name type="scientific">Dentiscutata erythropus</name>
    <dbReference type="NCBI Taxonomy" id="1348616"/>
    <lineage>
        <taxon>Eukaryota</taxon>
        <taxon>Fungi</taxon>
        <taxon>Fungi incertae sedis</taxon>
        <taxon>Mucoromycota</taxon>
        <taxon>Glomeromycotina</taxon>
        <taxon>Glomeromycetes</taxon>
        <taxon>Diversisporales</taxon>
        <taxon>Gigasporaceae</taxon>
        <taxon>Dentiscutata</taxon>
    </lineage>
</organism>
<evidence type="ECO:0000259" key="2">
    <source>
        <dbReference type="PROSITE" id="PS00028"/>
    </source>
</evidence>
<evidence type="ECO:0000256" key="1">
    <source>
        <dbReference type="SAM" id="MobiDB-lite"/>
    </source>
</evidence>
<comment type="caution">
    <text evidence="3">The sequence shown here is derived from an EMBL/GenBank/DDBJ whole genome shotgun (WGS) entry which is preliminary data.</text>
</comment>
<reference evidence="3" key="1">
    <citation type="submission" date="2021-06" db="EMBL/GenBank/DDBJ databases">
        <authorList>
            <person name="Kallberg Y."/>
            <person name="Tangrot J."/>
            <person name="Rosling A."/>
        </authorList>
    </citation>
    <scope>NUCLEOTIDE SEQUENCE</scope>
    <source>
        <strain evidence="3">MA453B</strain>
    </source>
</reference>
<dbReference type="EMBL" id="CAJVPY010025509">
    <property type="protein sequence ID" value="CAG8788348.1"/>
    <property type="molecule type" value="Genomic_DNA"/>
</dbReference>
<keyword evidence="4" id="KW-1185">Reference proteome</keyword>
<feature type="region of interest" description="Disordered" evidence="1">
    <location>
        <begin position="66"/>
        <end position="94"/>
    </location>
</feature>
<dbReference type="Proteomes" id="UP000789405">
    <property type="component" value="Unassembled WGS sequence"/>
</dbReference>
<evidence type="ECO:0000313" key="4">
    <source>
        <dbReference type="Proteomes" id="UP000789405"/>
    </source>
</evidence>
<proteinExistence type="predicted"/>
<accession>A0A9N9JN58</accession>
<feature type="compositionally biased region" description="Polar residues" evidence="1">
    <location>
        <begin position="75"/>
        <end position="86"/>
    </location>
</feature>
<dbReference type="InterPro" id="IPR013087">
    <property type="entry name" value="Znf_C2H2_type"/>
</dbReference>
<name>A0A9N9JN58_9GLOM</name>
<gene>
    <name evidence="3" type="ORF">DERYTH_LOCUS20887</name>
</gene>